<feature type="domain" description="UspA" evidence="2">
    <location>
        <begin position="15"/>
        <end position="141"/>
    </location>
</feature>
<protein>
    <submittedName>
        <fullName evidence="3">Universal stress protein</fullName>
    </submittedName>
</protein>
<dbReference type="EMBL" id="JACWMS010000003">
    <property type="protein sequence ID" value="MBD1320953.1"/>
    <property type="molecule type" value="Genomic_DNA"/>
</dbReference>
<feature type="domain" description="UspA" evidence="2">
    <location>
        <begin position="155"/>
        <end position="288"/>
    </location>
</feature>
<name>A0ABR7WF06_9ACTN</name>
<dbReference type="PANTHER" id="PTHR46268:SF6">
    <property type="entry name" value="UNIVERSAL STRESS PROTEIN UP12"/>
    <property type="match status" value="1"/>
</dbReference>
<dbReference type="Proteomes" id="UP000602395">
    <property type="component" value="Unassembled WGS sequence"/>
</dbReference>
<dbReference type="RefSeq" id="WP_190267619.1">
    <property type="nucleotide sequence ID" value="NZ_BAABAD010000005.1"/>
</dbReference>
<evidence type="ECO:0000259" key="2">
    <source>
        <dbReference type="Pfam" id="PF00582"/>
    </source>
</evidence>
<organism evidence="3 4">
    <name type="scientific">Gordonia hankookensis</name>
    <dbReference type="NCBI Taxonomy" id="589403"/>
    <lineage>
        <taxon>Bacteria</taxon>
        <taxon>Bacillati</taxon>
        <taxon>Actinomycetota</taxon>
        <taxon>Actinomycetes</taxon>
        <taxon>Mycobacteriales</taxon>
        <taxon>Gordoniaceae</taxon>
        <taxon>Gordonia</taxon>
    </lineage>
</organism>
<dbReference type="PANTHER" id="PTHR46268">
    <property type="entry name" value="STRESS RESPONSE PROTEIN NHAX"/>
    <property type="match status" value="1"/>
</dbReference>
<comment type="similarity">
    <text evidence="1">Belongs to the universal stress protein A family.</text>
</comment>
<accession>A0ABR7WF06</accession>
<sequence length="291" mass="30173">MSTDPTPRLAVGYLATPSGLDGIALAVVIARATGAAIDLICVVRPVGHDGQPGLREYQERLENQAAQWLADGAEHIPPGIETRTVVAVDDSFADGLIGMAQRSKAAMIVVGGADDGLLRRHSLGTVSTGLLHSSPLPVALAPRGYSDNAAAQLDSITVAVSSKPGRSDPLPFAVAMAENAGLDLRLLSLVSLDSPFDDETSRAARELQVATARALLDKTRATVTGDLEVDVLVADGATLDEALDNLPWDDGDVVAIGSGHLGAARRVFLGSTAARILRWTTAPVIVVPRSG</sequence>
<dbReference type="InterPro" id="IPR006016">
    <property type="entry name" value="UspA"/>
</dbReference>
<comment type="caution">
    <text evidence="3">The sequence shown here is derived from an EMBL/GenBank/DDBJ whole genome shotgun (WGS) entry which is preliminary data.</text>
</comment>
<evidence type="ECO:0000313" key="3">
    <source>
        <dbReference type="EMBL" id="MBD1320953.1"/>
    </source>
</evidence>
<reference evidence="3 4" key="1">
    <citation type="submission" date="2020-09" db="EMBL/GenBank/DDBJ databases">
        <title>Novel species in genus Gordonia.</title>
        <authorList>
            <person name="Zhang G."/>
        </authorList>
    </citation>
    <scope>NUCLEOTIDE SEQUENCE [LARGE SCALE GENOMIC DNA]</scope>
    <source>
        <strain evidence="3 4">ON-33</strain>
    </source>
</reference>
<dbReference type="Gene3D" id="3.40.50.620">
    <property type="entry name" value="HUPs"/>
    <property type="match status" value="2"/>
</dbReference>
<gene>
    <name evidence="3" type="ORF">IDF66_15310</name>
</gene>
<dbReference type="SUPFAM" id="SSF52402">
    <property type="entry name" value="Adenine nucleotide alpha hydrolases-like"/>
    <property type="match status" value="2"/>
</dbReference>
<dbReference type="CDD" id="cd00293">
    <property type="entry name" value="USP-like"/>
    <property type="match status" value="2"/>
</dbReference>
<dbReference type="InterPro" id="IPR014729">
    <property type="entry name" value="Rossmann-like_a/b/a_fold"/>
</dbReference>
<evidence type="ECO:0000256" key="1">
    <source>
        <dbReference type="ARBA" id="ARBA00008791"/>
    </source>
</evidence>
<dbReference type="Pfam" id="PF00582">
    <property type="entry name" value="Usp"/>
    <property type="match status" value="2"/>
</dbReference>
<keyword evidence="4" id="KW-1185">Reference proteome</keyword>
<evidence type="ECO:0000313" key="4">
    <source>
        <dbReference type="Proteomes" id="UP000602395"/>
    </source>
</evidence>
<proteinExistence type="inferred from homology"/>